<reference evidence="3" key="4">
    <citation type="journal article" date="2015" name="G3 (Bethesda)">
        <title>Genome sequences of three phytopathogenic species of the Magnaporthaceae family of fungi.</title>
        <authorList>
            <person name="Okagaki L.H."/>
            <person name="Nunes C.C."/>
            <person name="Sailsbery J."/>
            <person name="Clay B."/>
            <person name="Brown D."/>
            <person name="John T."/>
            <person name="Oh Y."/>
            <person name="Young N."/>
            <person name="Fitzgerald M."/>
            <person name="Haas B.J."/>
            <person name="Zeng Q."/>
            <person name="Young S."/>
            <person name="Adiconis X."/>
            <person name="Fan L."/>
            <person name="Levin J.Z."/>
            <person name="Mitchell T.K."/>
            <person name="Okubara P.A."/>
            <person name="Farman M.L."/>
            <person name="Kohn L.M."/>
            <person name="Birren B."/>
            <person name="Ma L.-J."/>
            <person name="Dean R.A."/>
        </authorList>
    </citation>
    <scope>NUCLEOTIDE SEQUENCE</scope>
    <source>
        <strain evidence="3">ATCC 64411 / 73-15</strain>
    </source>
</reference>
<gene>
    <name evidence="2" type="ORF">MAPG_03662</name>
</gene>
<keyword evidence="4" id="KW-1185">Reference proteome</keyword>
<name>A0A0C4DUM2_MAGP6</name>
<reference evidence="2" key="2">
    <citation type="submission" date="2010-05" db="EMBL/GenBank/DDBJ databases">
        <title>The Genome Sequence of Magnaporthe poae strain ATCC 64411.</title>
        <authorList>
            <consortium name="The Broad Institute Genome Sequencing Platform"/>
            <consortium name="Broad Institute Genome Sequencing Center for Infectious Disease"/>
            <person name="Ma L.-J."/>
            <person name="Dead R."/>
            <person name="Young S."/>
            <person name="Zeng Q."/>
            <person name="Koehrsen M."/>
            <person name="Alvarado L."/>
            <person name="Berlin A."/>
            <person name="Chapman S.B."/>
            <person name="Chen Z."/>
            <person name="Freedman E."/>
            <person name="Gellesch M."/>
            <person name="Goldberg J."/>
            <person name="Griggs A."/>
            <person name="Gujja S."/>
            <person name="Heilman E.R."/>
            <person name="Heiman D."/>
            <person name="Hepburn T."/>
            <person name="Howarth C."/>
            <person name="Jen D."/>
            <person name="Larson L."/>
            <person name="Mehta T."/>
            <person name="Neiman D."/>
            <person name="Pearson M."/>
            <person name="Roberts A."/>
            <person name="Saif S."/>
            <person name="Shea T."/>
            <person name="Shenoy N."/>
            <person name="Sisk P."/>
            <person name="Stolte C."/>
            <person name="Sykes S."/>
            <person name="Walk T."/>
            <person name="White J."/>
            <person name="Yandava C."/>
            <person name="Haas B."/>
            <person name="Nusbaum C."/>
            <person name="Birren B."/>
        </authorList>
    </citation>
    <scope>NUCLEOTIDE SEQUENCE</scope>
    <source>
        <strain evidence="2">ATCC 64411</strain>
    </source>
</reference>
<dbReference type="Proteomes" id="UP000011715">
    <property type="component" value="Unassembled WGS sequence"/>
</dbReference>
<dbReference type="VEuPathDB" id="FungiDB:MAPG_03662"/>
<evidence type="ECO:0000313" key="2">
    <source>
        <dbReference type="EMBL" id="KLU84622.1"/>
    </source>
</evidence>
<protein>
    <submittedName>
        <fullName evidence="2 3">Uncharacterized protein</fullName>
    </submittedName>
</protein>
<evidence type="ECO:0000256" key="1">
    <source>
        <dbReference type="SAM" id="MobiDB-lite"/>
    </source>
</evidence>
<organism evidence="3 4">
    <name type="scientific">Magnaporthiopsis poae (strain ATCC 64411 / 73-15)</name>
    <name type="common">Kentucky bluegrass fungus</name>
    <name type="synonym">Magnaporthe poae</name>
    <dbReference type="NCBI Taxonomy" id="644358"/>
    <lineage>
        <taxon>Eukaryota</taxon>
        <taxon>Fungi</taxon>
        <taxon>Dikarya</taxon>
        <taxon>Ascomycota</taxon>
        <taxon>Pezizomycotina</taxon>
        <taxon>Sordariomycetes</taxon>
        <taxon>Sordariomycetidae</taxon>
        <taxon>Magnaporthales</taxon>
        <taxon>Magnaporthaceae</taxon>
        <taxon>Magnaporthiopsis</taxon>
    </lineage>
</organism>
<dbReference type="EnsemblFungi" id="MAPG_03662T0">
    <property type="protein sequence ID" value="MAPG_03662T0"/>
    <property type="gene ID" value="MAPG_03662"/>
</dbReference>
<dbReference type="AlphaFoldDB" id="A0A0C4DUM2"/>
<evidence type="ECO:0000313" key="3">
    <source>
        <dbReference type="EnsemblFungi" id="MAPG_03662T0"/>
    </source>
</evidence>
<feature type="region of interest" description="Disordered" evidence="1">
    <location>
        <begin position="62"/>
        <end position="82"/>
    </location>
</feature>
<accession>A0A0C4DUM2</accession>
<proteinExistence type="predicted"/>
<reference evidence="4" key="1">
    <citation type="submission" date="2010-05" db="EMBL/GenBank/DDBJ databases">
        <title>The genome sequence of Magnaporthe poae strain ATCC 64411.</title>
        <authorList>
            <person name="Ma L.-J."/>
            <person name="Dead R."/>
            <person name="Young S."/>
            <person name="Zeng Q."/>
            <person name="Koehrsen M."/>
            <person name="Alvarado L."/>
            <person name="Berlin A."/>
            <person name="Chapman S.B."/>
            <person name="Chen Z."/>
            <person name="Freedman E."/>
            <person name="Gellesch M."/>
            <person name="Goldberg J."/>
            <person name="Griggs A."/>
            <person name="Gujja S."/>
            <person name="Heilman E.R."/>
            <person name="Heiman D."/>
            <person name="Hepburn T."/>
            <person name="Howarth C."/>
            <person name="Jen D."/>
            <person name="Larson L."/>
            <person name="Mehta T."/>
            <person name="Neiman D."/>
            <person name="Pearson M."/>
            <person name="Roberts A."/>
            <person name="Saif S."/>
            <person name="Shea T."/>
            <person name="Shenoy N."/>
            <person name="Sisk P."/>
            <person name="Stolte C."/>
            <person name="Sykes S."/>
            <person name="Walk T."/>
            <person name="White J."/>
            <person name="Yandava C."/>
            <person name="Haas B."/>
            <person name="Nusbaum C."/>
            <person name="Birren B."/>
        </authorList>
    </citation>
    <scope>NUCLEOTIDE SEQUENCE [LARGE SCALE GENOMIC DNA]</scope>
    <source>
        <strain evidence="4">ATCC 64411 / 73-15</strain>
    </source>
</reference>
<sequence>MARLSASPSRLSCLSPCRRVTYKTKMELWDSNATNLTPSADSVSSRDIYCIWTRQGDSAFACKHRSPRTSPQRIRLPSPRGG</sequence>
<evidence type="ECO:0000313" key="4">
    <source>
        <dbReference type="Proteomes" id="UP000011715"/>
    </source>
</evidence>
<reference evidence="3" key="5">
    <citation type="submission" date="2015-06" db="UniProtKB">
        <authorList>
            <consortium name="EnsemblFungi"/>
        </authorList>
    </citation>
    <scope>IDENTIFICATION</scope>
    <source>
        <strain evidence="3">ATCC 64411</strain>
    </source>
</reference>
<reference evidence="2" key="3">
    <citation type="submission" date="2011-03" db="EMBL/GenBank/DDBJ databases">
        <title>Annotation of Magnaporthe poae ATCC 64411.</title>
        <authorList>
            <person name="Ma L.-J."/>
            <person name="Dead R."/>
            <person name="Young S.K."/>
            <person name="Zeng Q."/>
            <person name="Gargeya S."/>
            <person name="Fitzgerald M."/>
            <person name="Haas B."/>
            <person name="Abouelleil A."/>
            <person name="Alvarado L."/>
            <person name="Arachchi H.M."/>
            <person name="Berlin A."/>
            <person name="Brown A."/>
            <person name="Chapman S.B."/>
            <person name="Chen Z."/>
            <person name="Dunbar C."/>
            <person name="Freedman E."/>
            <person name="Gearin G."/>
            <person name="Gellesch M."/>
            <person name="Goldberg J."/>
            <person name="Griggs A."/>
            <person name="Gujja S."/>
            <person name="Heiman D."/>
            <person name="Howarth C."/>
            <person name="Larson L."/>
            <person name="Lui A."/>
            <person name="MacDonald P.J.P."/>
            <person name="Mehta T."/>
            <person name="Montmayeur A."/>
            <person name="Murphy C."/>
            <person name="Neiman D."/>
            <person name="Pearson M."/>
            <person name="Priest M."/>
            <person name="Roberts A."/>
            <person name="Saif S."/>
            <person name="Shea T."/>
            <person name="Shenoy N."/>
            <person name="Sisk P."/>
            <person name="Stolte C."/>
            <person name="Sykes S."/>
            <person name="Yandava C."/>
            <person name="Wortman J."/>
            <person name="Nusbaum C."/>
            <person name="Birren B."/>
        </authorList>
    </citation>
    <scope>NUCLEOTIDE SEQUENCE</scope>
    <source>
        <strain evidence="2">ATCC 64411</strain>
    </source>
</reference>
<dbReference type="EMBL" id="GL876968">
    <property type="protein sequence ID" value="KLU84622.1"/>
    <property type="molecule type" value="Genomic_DNA"/>
</dbReference>
<dbReference type="EMBL" id="ADBL01000873">
    <property type="status" value="NOT_ANNOTATED_CDS"/>
    <property type="molecule type" value="Genomic_DNA"/>
</dbReference>